<sequence length="164" mass="19453">MGNEPFSFPEYVLTLDSFGFISALKYDFIGSENLYGFVNEPYTFITTIDKSSRYDYYMNEYIYDDQYSLSVIKVHKPMPRVIDGIYSKEHIPNQTTSVRIIENEQSETEFIYHDDVLKYVIHYTYKVFSNNQFNKKLLIEKKTAYENGEVASTIRLKYCFYGEQ</sequence>
<accession>A0A8J6U0V8</accession>
<dbReference type="Proteomes" id="UP000652681">
    <property type="component" value="Unassembled WGS sequence"/>
</dbReference>
<evidence type="ECO:0000313" key="2">
    <source>
        <dbReference type="Proteomes" id="UP000652681"/>
    </source>
</evidence>
<dbReference type="EMBL" id="JACVEL010000012">
    <property type="protein sequence ID" value="MBC9813628.1"/>
    <property type="molecule type" value="Genomic_DNA"/>
</dbReference>
<evidence type="ECO:0000313" key="1">
    <source>
        <dbReference type="EMBL" id="MBC9813628.1"/>
    </source>
</evidence>
<proteinExistence type="predicted"/>
<comment type="caution">
    <text evidence="1">The sequence shown here is derived from an EMBL/GenBank/DDBJ whole genome shotgun (WGS) entry which is preliminary data.</text>
</comment>
<gene>
    <name evidence="1" type="ORF">H9Y05_14220</name>
</gene>
<protein>
    <submittedName>
        <fullName evidence="1">Uncharacterized protein</fullName>
    </submittedName>
</protein>
<dbReference type="RefSeq" id="WP_216714666.1">
    <property type="nucleotide sequence ID" value="NZ_JACVEL010000012.1"/>
</dbReference>
<keyword evidence="2" id="KW-1185">Reference proteome</keyword>
<organism evidence="1 2">
    <name type="scientific">Taishania pollutisoli</name>
    <dbReference type="NCBI Taxonomy" id="2766479"/>
    <lineage>
        <taxon>Bacteria</taxon>
        <taxon>Pseudomonadati</taxon>
        <taxon>Bacteroidota</taxon>
        <taxon>Flavobacteriia</taxon>
        <taxon>Flavobacteriales</taxon>
        <taxon>Crocinitomicaceae</taxon>
        <taxon>Taishania</taxon>
    </lineage>
</organism>
<name>A0A8J6U0V8_9FLAO</name>
<reference evidence="1" key="1">
    <citation type="submission" date="2020-09" db="EMBL/GenBank/DDBJ databases">
        <title>Taishania pollutisoli gen. nov., sp. nov., Isolated from Tetrabromobisphenol A-Contaminated Soil.</title>
        <authorList>
            <person name="Chen Q."/>
        </authorList>
    </citation>
    <scope>NUCLEOTIDE SEQUENCE</scope>
    <source>
        <strain evidence="1">CZZ-1</strain>
    </source>
</reference>
<dbReference type="AlphaFoldDB" id="A0A8J6U0V8"/>